<evidence type="ECO:0000256" key="7">
    <source>
        <dbReference type="ARBA" id="ARBA00038076"/>
    </source>
</evidence>
<evidence type="ECO:0000313" key="26">
    <source>
        <dbReference type="Proteomes" id="UP000046947"/>
    </source>
</evidence>
<feature type="domain" description="ABC3 transporter permease C-terminal" evidence="10">
    <location>
        <begin position="233"/>
        <end position="341"/>
    </location>
</feature>
<dbReference type="Proteomes" id="UP000039021">
    <property type="component" value="Unassembled WGS sequence"/>
</dbReference>
<dbReference type="Pfam" id="PF12704">
    <property type="entry name" value="MacB_PCD"/>
    <property type="match status" value="1"/>
</dbReference>
<comment type="subcellular location">
    <subcellularLocation>
        <location evidence="1">Cell membrane</location>
        <topology evidence="1">Multi-pass membrane protein</topology>
    </subcellularLocation>
</comment>
<accession>A0A0E8TS57</accession>
<keyword evidence="3" id="KW-1003">Cell membrane</keyword>
<dbReference type="PATRIC" id="fig|1773.206.peg.392"/>
<evidence type="ECO:0000313" key="13">
    <source>
        <dbReference type="EMBL" id="CFE46411.1"/>
    </source>
</evidence>
<keyword evidence="20" id="KW-0449">Lipoprotein</keyword>
<keyword evidence="5 9" id="KW-1133">Transmembrane helix</keyword>
<evidence type="ECO:0000256" key="2">
    <source>
        <dbReference type="ARBA" id="ARBA00022448"/>
    </source>
</evidence>
<dbReference type="InterPro" id="IPR051125">
    <property type="entry name" value="ABC-4/HrtB_transporter"/>
</dbReference>
<proteinExistence type="inferred from homology"/>
<dbReference type="PANTHER" id="PTHR43738:SF1">
    <property type="entry name" value="HEMIN TRANSPORT SYSTEM PERMEASE PROTEIN HRTB-RELATED"/>
    <property type="match status" value="1"/>
</dbReference>
<feature type="domain" description="MacB-like periplasmic core" evidence="11">
    <location>
        <begin position="18"/>
        <end position="184"/>
    </location>
</feature>
<dbReference type="GO" id="GO:0005886">
    <property type="term" value="C:plasma membrane"/>
    <property type="evidence" value="ECO:0007669"/>
    <property type="project" value="UniProtKB-SubCell"/>
</dbReference>
<dbReference type="EMBL" id="LR027516">
    <property type="protein sequence ID" value="VCU48275.1"/>
    <property type="molecule type" value="Genomic_DNA"/>
</dbReference>
<dbReference type="EMBL" id="QTBD01000111">
    <property type="protein sequence ID" value="REQ53989.1"/>
    <property type="molecule type" value="Genomic_DNA"/>
</dbReference>
<dbReference type="OMA" id="GDASYSH"/>
<dbReference type="Proteomes" id="UP000049023">
    <property type="component" value="Unassembled WGS sequence"/>
</dbReference>
<name>A0A0E8TS57_MYCTX</name>
<evidence type="ECO:0000313" key="16">
    <source>
        <dbReference type="EMBL" id="CLV60615.1"/>
    </source>
</evidence>
<dbReference type="EMBL" id="CFOE01000420">
    <property type="protein sequence ID" value="CFE41290.1"/>
    <property type="molecule type" value="Genomic_DNA"/>
</dbReference>
<dbReference type="EMBL" id="CSAE01000026">
    <property type="protein sequence ID" value="COV06991.1"/>
    <property type="molecule type" value="Genomic_DNA"/>
</dbReference>
<dbReference type="Proteomes" id="UP000050139">
    <property type="component" value="Unassembled WGS sequence"/>
</dbReference>
<dbReference type="Proteomes" id="UP000300237">
    <property type="component" value="Chromosome"/>
</dbReference>
<evidence type="ECO:0000313" key="15">
    <source>
        <dbReference type="EMBL" id="CKR81970.1"/>
    </source>
</evidence>
<evidence type="ECO:0000313" key="32">
    <source>
        <dbReference type="Proteomes" id="UP000256381"/>
    </source>
</evidence>
<dbReference type="STRING" id="115862.BBG46_00505"/>
<evidence type="ECO:0000256" key="1">
    <source>
        <dbReference type="ARBA" id="ARBA00004651"/>
    </source>
</evidence>
<evidence type="ECO:0000313" key="25">
    <source>
        <dbReference type="Proteomes" id="UP000045842"/>
    </source>
</evidence>
<evidence type="ECO:0000313" key="28">
    <source>
        <dbReference type="Proteomes" id="UP000049023"/>
    </source>
</evidence>
<evidence type="ECO:0000313" key="33">
    <source>
        <dbReference type="Proteomes" id="UP000300237"/>
    </source>
</evidence>
<evidence type="ECO:0000313" key="14">
    <source>
        <dbReference type="EMBL" id="CKQ93101.1"/>
    </source>
</evidence>
<evidence type="ECO:0000256" key="4">
    <source>
        <dbReference type="ARBA" id="ARBA00022692"/>
    </source>
</evidence>
<feature type="transmembrane region" description="Helical" evidence="9">
    <location>
        <begin position="231"/>
        <end position="254"/>
    </location>
</feature>
<dbReference type="Proteomes" id="UP000050164">
    <property type="component" value="Unassembled WGS sequence"/>
</dbReference>
<reference evidence="22 33" key="8">
    <citation type="submission" date="2018-08" db="EMBL/GenBank/DDBJ databases">
        <authorList>
            <person name="Fokvardsen B D."/>
            <person name="Norman A."/>
        </authorList>
    </citation>
    <scope>NUCLEOTIDE SEQUENCE [LARGE SCALE GENOMIC DNA]</scope>
    <source>
        <strain evidence="22 33">DKC2</strain>
    </source>
</reference>
<evidence type="ECO:0000313" key="30">
    <source>
        <dbReference type="Proteomes" id="UP000050164"/>
    </source>
</evidence>
<evidence type="ECO:0000313" key="27">
    <source>
        <dbReference type="Proteomes" id="UP000048289"/>
    </source>
</evidence>
<evidence type="ECO:0000313" key="29">
    <source>
        <dbReference type="Proteomes" id="UP000050139"/>
    </source>
</evidence>
<evidence type="ECO:0000313" key="12">
    <source>
        <dbReference type="EMBL" id="CFE41290.1"/>
    </source>
</evidence>
<evidence type="ECO:0000313" key="22">
    <source>
        <dbReference type="EMBL" id="VCU48275.1"/>
    </source>
</evidence>
<evidence type="ECO:0000313" key="24">
    <source>
        <dbReference type="Proteomes" id="UP000039021"/>
    </source>
</evidence>
<sequence length="349" mass="36410">MLFAALRDMQWRKRRLVITIISTGLIFGMTLVLTGLANGFRVEARHTVDSMGVDVFVVRSGAAGPFLGSIPFPDVDLARVAAEPGVMAAAPLGSVGTIMKEGTSTRNVTVFGAPEHGPGMPRVSEGRSPSKPDEVAASSTMGRHLGDTVEVGARRLRVVGIVPNSTALAKIPNVFLTTEGLQKLAYNGQPNITSIGIIGMPRQLPEGYQTFDRVGAVNDLVRPLKVAVNSISIVAVLLWIVAVLIVGSVVYLSALERLRDFAVFKAIGTPTRSIMAGLALQALVIALLAAVVGVVLAQVLAPLFPMIVAVPVGAYLALPVAAIVIGLFASVAGLKRVVTVDPAQAFGGP</sequence>
<evidence type="ECO:0000256" key="3">
    <source>
        <dbReference type="ARBA" id="ARBA00022475"/>
    </source>
</evidence>
<reference evidence="16 29" key="3">
    <citation type="submission" date="2015-03" db="EMBL/GenBank/DDBJ databases">
        <authorList>
            <consortium name="Pathogen Informatics"/>
            <person name="Murphy D."/>
        </authorList>
    </citation>
    <scope>NUCLEOTIDE SEQUENCE</scope>
    <source>
        <strain evidence="16 29">0268S</strain>
        <strain evidence="19">N09902308</strain>
    </source>
</reference>
<evidence type="ECO:0000256" key="8">
    <source>
        <dbReference type="SAM" id="MobiDB-lite"/>
    </source>
</evidence>
<evidence type="ECO:0000313" key="21">
    <source>
        <dbReference type="EMBL" id="REQ53989.1"/>
    </source>
</evidence>
<dbReference type="Proteomes" id="UP000046947">
    <property type="component" value="Unassembled WGS sequence"/>
</dbReference>
<gene>
    <name evidence="20" type="ORF">A4S10_00083</name>
    <name evidence="22" type="ORF">DKC2_0076</name>
    <name evidence="21" type="ORF">DSJ38_07285</name>
    <name evidence="18" type="ORF">ERS007679_03277</name>
    <name evidence="12" type="ORF">ERS007681_02853</name>
    <name evidence="13" type="ORF">ERS007688_00156</name>
    <name evidence="17" type="ORF">ERS007703_00439</name>
    <name evidence="19" type="ORF">ERS007739_00302</name>
    <name evidence="14" type="ORF">ERS027659_00398</name>
    <name evidence="15" type="ORF">ERS027661_02157</name>
    <name evidence="16" type="ORF">ERS094118_00636</name>
</gene>
<feature type="transmembrane region" description="Helical" evidence="9">
    <location>
        <begin position="274"/>
        <end position="297"/>
    </location>
</feature>
<reference evidence="23 24" key="2">
    <citation type="submission" date="2015-03" db="EMBL/GenBank/DDBJ databases">
        <authorList>
            <consortium name="Pathogen Informatics"/>
        </authorList>
    </citation>
    <scope>NUCLEOTIDE SEQUENCE [LARGE SCALE GENOMIC DNA]</scope>
    <source>
        <strain evidence="14 30">Bir 185</strain>
        <strain evidence="15 28">Bir 187</strain>
        <strain evidence="18 25">G09801536</strain>
        <strain evidence="12 27">G09901357</strain>
        <strain evidence="13 26">H09601792</strain>
        <strain evidence="23">K00500041</strain>
        <strain evidence="24">N09902308</strain>
    </source>
</reference>
<protein>
    <submittedName>
        <fullName evidence="21">ABC transporter permease</fullName>
    </submittedName>
    <submittedName>
        <fullName evidence="13">Glutamine ABC transporter</fullName>
    </submittedName>
    <submittedName>
        <fullName evidence="22">Glutamine-transport transmembrane protein ABC transporter</fullName>
    </submittedName>
    <submittedName>
        <fullName evidence="20">Outer membrane-specific lipoprotein transporter subunit LolC</fullName>
    </submittedName>
</protein>
<evidence type="ECO:0000259" key="10">
    <source>
        <dbReference type="Pfam" id="PF02687"/>
    </source>
</evidence>
<dbReference type="Proteomes" id="UP000038802">
    <property type="component" value="Unassembled WGS sequence"/>
</dbReference>
<dbReference type="Proteomes" id="UP000045842">
    <property type="component" value="Unassembled WGS sequence"/>
</dbReference>
<keyword evidence="6 9" id="KW-0472">Membrane</keyword>
<dbReference type="RefSeq" id="WP_003400616.1">
    <property type="nucleotide sequence ID" value="NZ_AP017901.1"/>
</dbReference>
<evidence type="ECO:0000313" key="31">
    <source>
        <dbReference type="Proteomes" id="UP000189452"/>
    </source>
</evidence>
<evidence type="ECO:0000256" key="5">
    <source>
        <dbReference type="ARBA" id="ARBA00022989"/>
    </source>
</evidence>
<dbReference type="InterPro" id="IPR025857">
    <property type="entry name" value="MacB_PCD"/>
</dbReference>
<evidence type="ECO:0000313" key="17">
    <source>
        <dbReference type="EMBL" id="COV06991.1"/>
    </source>
</evidence>
<dbReference type="EMBL" id="CSAD01000572">
    <property type="protein sequence ID" value="COW16721.1"/>
    <property type="molecule type" value="Genomic_DNA"/>
</dbReference>
<evidence type="ECO:0000256" key="9">
    <source>
        <dbReference type="SAM" id="Phobius"/>
    </source>
</evidence>
<dbReference type="InterPro" id="IPR003838">
    <property type="entry name" value="ABC3_permease_C"/>
</dbReference>
<reference evidence="17" key="1">
    <citation type="submission" date="2015-03" db="EMBL/GenBank/DDBJ databases">
        <authorList>
            <person name="Murphy D."/>
        </authorList>
    </citation>
    <scope>NUCLEOTIDE SEQUENCE [LARGE SCALE GENOMIC DNA]</scope>
    <source>
        <strain evidence="17">K00500041</strain>
    </source>
</reference>
<comment type="similarity">
    <text evidence="7">Belongs to the ABC-4 integral membrane protein family.</text>
</comment>
<organism evidence="13 26">
    <name type="scientific">Mycobacterium tuberculosis</name>
    <dbReference type="NCBI Taxonomy" id="1773"/>
    <lineage>
        <taxon>Bacteria</taxon>
        <taxon>Bacillati</taxon>
        <taxon>Actinomycetota</taxon>
        <taxon>Actinomycetes</taxon>
        <taxon>Mycobacteriales</taxon>
        <taxon>Mycobacteriaceae</taxon>
        <taxon>Mycobacterium</taxon>
        <taxon>Mycobacterium tuberculosis complex</taxon>
    </lineage>
</organism>
<reference evidence="21 32" key="5">
    <citation type="journal article" date="2017" name="N. Engl. J. Med.">
        <title>Transmission of Extensively Drug-Resistant Tuberculosis in South Africa.</title>
        <authorList>
            <person name="Shah N.S."/>
            <person name="Auld S.C."/>
            <person name="Brust J.C."/>
            <person name="Mathema B."/>
            <person name="Ismail N."/>
            <person name="Moodley P."/>
            <person name="Mlisana K."/>
            <person name="Allana S."/>
            <person name="Campbell A."/>
            <person name="Mthiyane T."/>
            <person name="Morris N."/>
            <person name="Mpangase P."/>
            <person name="van der Meulen H."/>
            <person name="Omar S.V."/>
            <person name="Brown T.S."/>
            <person name="Narechania A."/>
            <person name="Shaskina E."/>
            <person name="Kapwata T."/>
            <person name="Kreiswirth B."/>
            <person name="Gandhi N.R."/>
        </authorList>
    </citation>
    <scope>NUCLEOTIDE SEQUENCE [LARGE SCALE GENOMIC DNA]</scope>
    <source>
        <strain evidence="21 32">32301_S10</strain>
    </source>
</reference>
<dbReference type="EMBL" id="CFOH01000012">
    <property type="protein sequence ID" value="CFE46411.1"/>
    <property type="molecule type" value="Genomic_DNA"/>
</dbReference>
<dbReference type="EMBL" id="LWDQ01000001">
    <property type="protein sequence ID" value="OMH57935.1"/>
    <property type="molecule type" value="Genomic_DNA"/>
</dbReference>
<reference evidence="20 31" key="4">
    <citation type="submission" date="2016-04" db="EMBL/GenBank/DDBJ databases">
        <authorList>
            <person name="Bigi M."/>
            <person name="Bigi F."/>
            <person name="Soria M.A."/>
        </authorList>
    </citation>
    <scope>NUCLEOTIDE SEQUENCE [LARGE SCALE GENOMIC DNA]</scope>
    <source>
        <strain evidence="20 31">6548</strain>
    </source>
</reference>
<evidence type="ECO:0000259" key="11">
    <source>
        <dbReference type="Pfam" id="PF12704"/>
    </source>
</evidence>
<feature type="compositionally biased region" description="Basic and acidic residues" evidence="8">
    <location>
        <begin position="124"/>
        <end position="134"/>
    </location>
</feature>
<reference evidence="21" key="7">
    <citation type="submission" date="2018-07" db="EMBL/GenBank/DDBJ databases">
        <authorList>
            <person name="Shah S."/>
            <person name="Brown T."/>
            <person name="Auld S."/>
            <person name="Bratton K."/>
            <person name="Narechania A."/>
            <person name="Mathema B."/>
            <person name="Gandhi N."/>
        </authorList>
    </citation>
    <scope>NUCLEOTIDE SEQUENCE</scope>
    <source>
        <strain evidence="21">32301_S10</strain>
    </source>
</reference>
<dbReference type="SMR" id="A0A0E8TS57"/>
<evidence type="ECO:0000256" key="6">
    <source>
        <dbReference type="ARBA" id="ARBA00023136"/>
    </source>
</evidence>
<dbReference type="Proteomes" id="UP000189452">
    <property type="component" value="Chromosome"/>
</dbReference>
<evidence type="ECO:0000313" key="18">
    <source>
        <dbReference type="EMBL" id="COW16721.1"/>
    </source>
</evidence>
<evidence type="ECO:0000313" key="19">
    <source>
        <dbReference type="EMBL" id="COW90561.1"/>
    </source>
</evidence>
<dbReference type="EMBL" id="CNFT01000051">
    <property type="protein sequence ID" value="CKQ93101.1"/>
    <property type="molecule type" value="Genomic_DNA"/>
</dbReference>
<dbReference type="PANTHER" id="PTHR43738">
    <property type="entry name" value="ABC TRANSPORTER, MEMBRANE PROTEIN"/>
    <property type="match status" value="1"/>
</dbReference>
<dbReference type="Pfam" id="PF02687">
    <property type="entry name" value="FtsX"/>
    <property type="match status" value="1"/>
</dbReference>
<dbReference type="Proteomes" id="UP000048289">
    <property type="component" value="Unassembled WGS sequence"/>
</dbReference>
<keyword evidence="4 9" id="KW-0812">Transmembrane</keyword>
<evidence type="ECO:0000313" key="23">
    <source>
        <dbReference type="Proteomes" id="UP000038802"/>
    </source>
</evidence>
<feature type="region of interest" description="Disordered" evidence="8">
    <location>
        <begin position="111"/>
        <end position="139"/>
    </location>
</feature>
<dbReference type="GeneID" id="45424034"/>
<dbReference type="AlphaFoldDB" id="A0A0E8TS57"/>
<dbReference type="EMBL" id="COPH01000004">
    <property type="protein sequence ID" value="CLV60615.1"/>
    <property type="molecule type" value="Genomic_DNA"/>
</dbReference>
<feature type="transmembrane region" description="Helical" evidence="9">
    <location>
        <begin position="303"/>
        <end position="329"/>
    </location>
</feature>
<dbReference type="EMBL" id="CSBK01000080">
    <property type="protein sequence ID" value="COW90561.1"/>
    <property type="molecule type" value="Genomic_DNA"/>
</dbReference>
<reference evidence="20 31" key="6">
    <citation type="submission" date="2017-02" db="EMBL/GenBank/DDBJ databases">
        <title>Protein polymorphisms may explain contrasting epidemiological fitness of two variants of a multidrug-resistant Mycobacterium tuberculosis strain.</title>
        <authorList>
            <person name="Bigi M.M."/>
            <person name="Lopez B."/>
            <person name="Blanco F.C."/>
            <person name="Sasiain M.C."/>
            <person name="De La Barrera S."/>
            <person name="Ritacco V."/>
            <person name="Bigi F."/>
            <person name="Soria M.A."/>
        </authorList>
    </citation>
    <scope>NUCLEOTIDE SEQUENCE [LARGE SCALE GENOMIC DNA]</scope>
    <source>
        <strain evidence="20 31">6548</strain>
    </source>
</reference>
<dbReference type="EMBL" id="CNFU01000433">
    <property type="protein sequence ID" value="CKR81970.1"/>
    <property type="molecule type" value="Genomic_DNA"/>
</dbReference>
<evidence type="ECO:0000313" key="20">
    <source>
        <dbReference type="EMBL" id="OMH57935.1"/>
    </source>
</evidence>
<dbReference type="Proteomes" id="UP000256381">
    <property type="component" value="Unassembled WGS sequence"/>
</dbReference>
<keyword evidence="2" id="KW-0813">Transport</keyword>